<feature type="transmembrane region" description="Helical" evidence="2">
    <location>
        <begin position="41"/>
        <end position="62"/>
    </location>
</feature>
<name>A0A4R5ME36_9BURK</name>
<keyword evidence="4" id="KW-1185">Reference proteome</keyword>
<dbReference type="InterPro" id="IPR045919">
    <property type="entry name" value="DUF6338"/>
</dbReference>
<evidence type="ECO:0000256" key="1">
    <source>
        <dbReference type="SAM" id="MobiDB-lite"/>
    </source>
</evidence>
<protein>
    <submittedName>
        <fullName evidence="3">Uncharacterized protein</fullName>
    </submittedName>
</protein>
<feature type="transmembrane region" description="Helical" evidence="2">
    <location>
        <begin position="74"/>
        <end position="97"/>
    </location>
</feature>
<reference evidence="3 4" key="1">
    <citation type="submission" date="2019-03" db="EMBL/GenBank/DDBJ databases">
        <title>Paraburkholderia sp. 4M-K11, isolated from subtropical forest soil.</title>
        <authorList>
            <person name="Gao Z.-H."/>
            <person name="Qiu L.-H."/>
        </authorList>
    </citation>
    <scope>NUCLEOTIDE SEQUENCE [LARGE SCALE GENOMIC DNA]</scope>
    <source>
        <strain evidence="3 4">4M-K11</strain>
    </source>
</reference>
<organism evidence="3 4">
    <name type="scientific">Paraburkholderia silviterrae</name>
    <dbReference type="NCBI Taxonomy" id="2528715"/>
    <lineage>
        <taxon>Bacteria</taxon>
        <taxon>Pseudomonadati</taxon>
        <taxon>Pseudomonadota</taxon>
        <taxon>Betaproteobacteria</taxon>
        <taxon>Burkholderiales</taxon>
        <taxon>Burkholderiaceae</taxon>
        <taxon>Paraburkholderia</taxon>
    </lineage>
</organism>
<dbReference type="Pfam" id="PF19865">
    <property type="entry name" value="DUF6338"/>
    <property type="match status" value="1"/>
</dbReference>
<evidence type="ECO:0000256" key="2">
    <source>
        <dbReference type="SAM" id="Phobius"/>
    </source>
</evidence>
<feature type="transmembrane region" description="Helical" evidence="2">
    <location>
        <begin position="12"/>
        <end position="29"/>
    </location>
</feature>
<feature type="compositionally biased region" description="Basic and acidic residues" evidence="1">
    <location>
        <begin position="202"/>
        <end position="213"/>
    </location>
</feature>
<dbReference type="AlphaFoldDB" id="A0A4R5ME36"/>
<keyword evidence="2" id="KW-1133">Transmembrane helix</keyword>
<keyword evidence="2" id="KW-0472">Membrane</keyword>
<accession>A0A4R5ME36</accession>
<feature type="compositionally biased region" description="Polar residues" evidence="1">
    <location>
        <begin position="214"/>
        <end position="226"/>
    </location>
</feature>
<proteinExistence type="predicted"/>
<feature type="region of interest" description="Disordered" evidence="1">
    <location>
        <begin position="202"/>
        <end position="248"/>
    </location>
</feature>
<evidence type="ECO:0000313" key="3">
    <source>
        <dbReference type="EMBL" id="TDG25134.1"/>
    </source>
</evidence>
<sequence>MDITSVDKLLLAVVFLIPGFVAMKVYSVLTSSERLDASKALVDALAFSCLTYAAFSWAILWVREVQLAAFHPVWFGVFCVALLFIAPAIAAVALFAARRLRSVARWLPHPVGKPWDFVFSRREQAYVIVTLNSGRRIGGFYGGESFASSHPYEEQIFIETVWDIDDEQGFKEKHTRSRGMMISGANIETIEFIGLYDDDEQRQADAGNRERRVSTNGAKGVSTDQQGGRRVPAAEEHRPTSSAAGTQE</sequence>
<comment type="caution">
    <text evidence="3">The sequence shown here is derived from an EMBL/GenBank/DDBJ whole genome shotgun (WGS) entry which is preliminary data.</text>
</comment>
<dbReference type="RefSeq" id="WP_133193700.1">
    <property type="nucleotide sequence ID" value="NZ_JBHUCW010000006.1"/>
</dbReference>
<dbReference type="EMBL" id="SMRP01000002">
    <property type="protein sequence ID" value="TDG25134.1"/>
    <property type="molecule type" value="Genomic_DNA"/>
</dbReference>
<keyword evidence="2" id="KW-0812">Transmembrane</keyword>
<gene>
    <name evidence="3" type="ORF">EYW47_04530</name>
</gene>
<dbReference type="OrthoDB" id="6506297at2"/>
<dbReference type="Proteomes" id="UP000295722">
    <property type="component" value="Unassembled WGS sequence"/>
</dbReference>
<evidence type="ECO:0000313" key="4">
    <source>
        <dbReference type="Proteomes" id="UP000295722"/>
    </source>
</evidence>